<proteinExistence type="predicted"/>
<keyword evidence="2" id="KW-1185">Reference proteome</keyword>
<protein>
    <submittedName>
        <fullName evidence="1">Uncharacterized protein</fullName>
    </submittedName>
</protein>
<organism evidence="1 2">
    <name type="scientific">Thiorhodovibrio winogradskyi</name>
    <dbReference type="NCBI Taxonomy" id="77007"/>
    <lineage>
        <taxon>Bacteria</taxon>
        <taxon>Pseudomonadati</taxon>
        <taxon>Pseudomonadota</taxon>
        <taxon>Gammaproteobacteria</taxon>
        <taxon>Chromatiales</taxon>
        <taxon>Chromatiaceae</taxon>
        <taxon>Thiorhodovibrio</taxon>
    </lineage>
</organism>
<dbReference type="Proteomes" id="UP001432180">
    <property type="component" value="Chromosome"/>
</dbReference>
<dbReference type="EMBL" id="CP121472">
    <property type="protein sequence ID" value="WPL16450.1"/>
    <property type="molecule type" value="Genomic_DNA"/>
</dbReference>
<evidence type="ECO:0000313" key="1">
    <source>
        <dbReference type="EMBL" id="WPL16450.1"/>
    </source>
</evidence>
<evidence type="ECO:0000313" key="2">
    <source>
        <dbReference type="Proteomes" id="UP001432180"/>
    </source>
</evidence>
<reference evidence="1 2" key="1">
    <citation type="journal article" date="2023" name="Microorganisms">
        <title>Thiorhodovibrio frisius and Trv. litoralis spp. nov., Two Novel Members from a Clade of Fastidious Purple Sulfur Bacteria That Exhibit Unique Red-Shifted Light-Harvesting Capabilities.</title>
        <authorList>
            <person name="Methner A."/>
            <person name="Kuzyk S.B."/>
            <person name="Petersen J."/>
            <person name="Bauer S."/>
            <person name="Brinkmann H."/>
            <person name="Sichau K."/>
            <person name="Wanner G."/>
            <person name="Wolf J."/>
            <person name="Neumann-Schaal M."/>
            <person name="Henke P."/>
            <person name="Tank M."/>
            <person name="Sproer C."/>
            <person name="Bunk B."/>
            <person name="Overmann J."/>
        </authorList>
    </citation>
    <scope>NUCLEOTIDE SEQUENCE [LARGE SCALE GENOMIC DNA]</scope>
    <source>
        <strain evidence="1 2">DSM 6702</strain>
    </source>
</reference>
<gene>
    <name evidence="1" type="ORF">Thiowin_01404</name>
</gene>
<sequence length="39" mass="4560">MIHCCQHIELLFNLLNPPLLMSLGFKAHWLLANQLEQTE</sequence>
<accession>A0ABZ0SA57</accession>
<name>A0ABZ0SA57_9GAMM</name>